<evidence type="ECO:0000313" key="10">
    <source>
        <dbReference type="Proteomes" id="UP001652680"/>
    </source>
</evidence>
<name>A0ABM5I132_DRORH</name>
<keyword evidence="2 5" id="KW-0813">Transport</keyword>
<dbReference type="PIRSF" id="PIRSF005673">
    <property type="entry name" value="Importin_alpha"/>
    <property type="match status" value="1"/>
</dbReference>
<dbReference type="InterPro" id="IPR036975">
    <property type="entry name" value="Importin-a_IBB_sf"/>
</dbReference>
<protein>
    <recommendedName>
        <fullName evidence="5">Importin subunit alpha</fullName>
    </recommendedName>
</protein>
<feature type="compositionally biased region" description="Low complexity" evidence="7">
    <location>
        <begin position="51"/>
        <end position="64"/>
    </location>
</feature>
<keyword evidence="10" id="KW-1185">Reference proteome</keyword>
<feature type="compositionally biased region" description="Basic and acidic residues" evidence="7">
    <location>
        <begin position="34"/>
        <end position="45"/>
    </location>
</feature>
<evidence type="ECO:0000256" key="6">
    <source>
        <dbReference type="PROSITE-ProRule" id="PRU00259"/>
    </source>
</evidence>
<dbReference type="GeneID" id="108051023"/>
<reference evidence="10" key="1">
    <citation type="journal article" date="2021" name="Elife">
        <title>Highly contiguous assemblies of 101 drosophilid genomes.</title>
        <authorList>
            <person name="Kim B.Y."/>
            <person name="Wang J.R."/>
            <person name="Miller D.E."/>
            <person name="Barmina O."/>
            <person name="Delaney E."/>
            <person name="Thompson A."/>
            <person name="Comeault A.A."/>
            <person name="Peede D."/>
            <person name="D'Agostino E.R."/>
            <person name="Pelaez J."/>
            <person name="Aguilar J.M."/>
            <person name="Haji D."/>
            <person name="Matsunaga T."/>
            <person name="Armstrong E.E."/>
            <person name="Zych M."/>
            <person name="Ogawa Y."/>
            <person name="Stamenkovic-Radak M."/>
            <person name="Jelic M."/>
            <person name="Veselinovic M.S."/>
            <person name="Tanaskovic M."/>
            <person name="Eric P."/>
            <person name="Gao J.J."/>
            <person name="Katoh T.K."/>
            <person name="Toda M.J."/>
            <person name="Watabe H."/>
            <person name="Watada M."/>
            <person name="Davis J.S."/>
            <person name="Moyle L.C."/>
            <person name="Manoli G."/>
            <person name="Bertolini E."/>
            <person name="Kostal V."/>
            <person name="Hawley R.S."/>
            <person name="Takahashi A."/>
            <person name="Jones C.D."/>
            <person name="Price D.K."/>
            <person name="Whiteman N."/>
            <person name="Kopp A."/>
            <person name="Matute D.R."/>
            <person name="Petrov D.A."/>
        </authorList>
    </citation>
    <scope>NUCLEOTIDE SEQUENCE [LARGE SCALE GENOMIC DNA]</scope>
</reference>
<dbReference type="InterPro" id="IPR011989">
    <property type="entry name" value="ARM-like"/>
</dbReference>
<dbReference type="Pfam" id="PF01749">
    <property type="entry name" value="IBB"/>
    <property type="match status" value="1"/>
</dbReference>
<dbReference type="InterPro" id="IPR032413">
    <property type="entry name" value="Arm_3"/>
</dbReference>
<dbReference type="RefSeq" id="XP_016988453.2">
    <property type="nucleotide sequence ID" value="XM_017132964.2"/>
</dbReference>
<dbReference type="Proteomes" id="UP001652680">
    <property type="component" value="Unassembled WGS sequence"/>
</dbReference>
<comment type="similarity">
    <text evidence="1 5">Belongs to the importin alpha family.</text>
</comment>
<feature type="repeat" description="ARM" evidence="6">
    <location>
        <begin position="126"/>
        <end position="169"/>
    </location>
</feature>
<evidence type="ECO:0000256" key="3">
    <source>
        <dbReference type="ARBA" id="ARBA00022737"/>
    </source>
</evidence>
<dbReference type="InterPro" id="IPR016024">
    <property type="entry name" value="ARM-type_fold"/>
</dbReference>
<evidence type="ECO:0000256" key="4">
    <source>
        <dbReference type="ARBA" id="ARBA00022927"/>
    </source>
</evidence>
<dbReference type="Gene3D" id="1.20.5.690">
    <property type="entry name" value="Importin-alpha, importin-beta-binding domain"/>
    <property type="match status" value="1"/>
</dbReference>
<keyword evidence="4 5" id="KW-0653">Protein transport</keyword>
<dbReference type="PROSITE" id="PS51214">
    <property type="entry name" value="IBB"/>
    <property type="match status" value="1"/>
</dbReference>
<dbReference type="InterPro" id="IPR024931">
    <property type="entry name" value="Importin_alpha"/>
</dbReference>
<dbReference type="SUPFAM" id="SSF48371">
    <property type="entry name" value="ARM repeat"/>
    <property type="match status" value="1"/>
</dbReference>
<accession>A0ABM5I132</accession>
<feature type="repeat" description="ARM" evidence="6">
    <location>
        <begin position="169"/>
        <end position="198"/>
    </location>
</feature>
<evidence type="ECO:0000259" key="8">
    <source>
        <dbReference type="PROSITE" id="PS51214"/>
    </source>
</evidence>
<dbReference type="PROSITE" id="PS50176">
    <property type="entry name" value="ARM_REPEAT"/>
    <property type="match status" value="2"/>
</dbReference>
<evidence type="ECO:0000256" key="7">
    <source>
        <dbReference type="SAM" id="MobiDB-lite"/>
    </source>
</evidence>
<evidence type="ECO:0000256" key="5">
    <source>
        <dbReference type="PIRNR" id="PIRNR005673"/>
    </source>
</evidence>
<dbReference type="InterPro" id="IPR002652">
    <property type="entry name" value="Importin-a_IBB"/>
</dbReference>
<organism evidence="9 10">
    <name type="scientific">Drosophila rhopaloa</name>
    <name type="common">Fruit fly</name>
    <dbReference type="NCBI Taxonomy" id="1041015"/>
    <lineage>
        <taxon>Eukaryota</taxon>
        <taxon>Metazoa</taxon>
        <taxon>Ecdysozoa</taxon>
        <taxon>Arthropoda</taxon>
        <taxon>Hexapoda</taxon>
        <taxon>Insecta</taxon>
        <taxon>Pterygota</taxon>
        <taxon>Neoptera</taxon>
        <taxon>Endopterygota</taxon>
        <taxon>Diptera</taxon>
        <taxon>Brachycera</taxon>
        <taxon>Muscomorpha</taxon>
        <taxon>Ephydroidea</taxon>
        <taxon>Drosophilidae</taxon>
        <taxon>Drosophila</taxon>
        <taxon>Sophophora</taxon>
    </lineage>
</organism>
<dbReference type="SMART" id="SM00185">
    <property type="entry name" value="ARM"/>
    <property type="match status" value="8"/>
</dbReference>
<feature type="domain" description="IBB" evidence="8">
    <location>
        <begin position="1"/>
        <end position="52"/>
    </location>
</feature>
<dbReference type="Pfam" id="PF16186">
    <property type="entry name" value="Arm_3"/>
    <property type="match status" value="1"/>
</dbReference>
<feature type="region of interest" description="Disordered" evidence="7">
    <location>
        <begin position="1"/>
        <end position="72"/>
    </location>
</feature>
<evidence type="ECO:0000256" key="1">
    <source>
        <dbReference type="ARBA" id="ARBA00010394"/>
    </source>
</evidence>
<dbReference type="PANTHER" id="PTHR23316">
    <property type="entry name" value="IMPORTIN ALPHA"/>
    <property type="match status" value="1"/>
</dbReference>
<evidence type="ECO:0000256" key="2">
    <source>
        <dbReference type="ARBA" id="ARBA00022448"/>
    </source>
</evidence>
<sequence length="529" mass="58606">MSSPHKQFYKNYGLDSTEMRRRRGEAGIQLRKNKREEQFLKRRGVDLNPATSSTSTEIESSNSSYLQSDDINESSIGPIAESEIDQELIQMLYSGNESDQVKAAKKIRSLLARESDPPVDEVIKKGLVPQLVTFLRNNSNTTLQFEAAWILTNIASGTSFQTRIVIEAGAVPFLIGLLATSNDADVQNQAVWALGNIAGDSRMCRDHLLNSGILMPLLHVLDNSERTNMIRNSVWVLCHLCFGKNPPVDFTKIVCCLPILARLLDIDDVDVLKHTCLAISFLADGPNNQIQAVLEAGVSRHLVELLLYPQQKVCTAALRAVANIATGEDEQIQVLLGHNVLVNISKLLHSPWKTIKKESCWIISNIAAGNRALIQALIDAGLFTQLITIMKTAEFRTRKTAAWAIANATSNASCEQILYLVQVGCLPPMCEFLTVMDSDIILGALNALENILKAGEHFTPGQNPYGLAIEECGGLEKIEFLQGHENREIYQKSFDIIGRFFEFGEEESVMAPEQFTFDPHNMPTGGFNF</sequence>
<dbReference type="Pfam" id="PF00514">
    <property type="entry name" value="Arm"/>
    <property type="match status" value="6"/>
</dbReference>
<dbReference type="EnsemblMetazoa" id="XM_017132964.2">
    <property type="protein sequence ID" value="XP_016988453.2"/>
    <property type="gene ID" value="LOC108051023"/>
</dbReference>
<reference evidence="9" key="2">
    <citation type="submission" date="2025-05" db="UniProtKB">
        <authorList>
            <consortium name="EnsemblMetazoa"/>
        </authorList>
    </citation>
    <scope>IDENTIFICATION</scope>
</reference>
<keyword evidence="3" id="KW-0677">Repeat</keyword>
<proteinExistence type="inferred from homology"/>
<evidence type="ECO:0000313" key="9">
    <source>
        <dbReference type="EnsemblMetazoa" id="XP_016988453.2"/>
    </source>
</evidence>
<dbReference type="Gene3D" id="1.25.10.10">
    <property type="entry name" value="Leucine-rich Repeat Variant"/>
    <property type="match status" value="1"/>
</dbReference>
<dbReference type="InterPro" id="IPR000225">
    <property type="entry name" value="Armadillo"/>
</dbReference>